<comment type="caution">
    <text evidence="4">The sequence shown here is derived from an EMBL/GenBank/DDBJ whole genome shotgun (WGS) entry which is preliminary data.</text>
</comment>
<name>A0AA94L0L6_9MICO</name>
<dbReference type="InterPro" id="IPR001498">
    <property type="entry name" value="Impact_N"/>
</dbReference>
<dbReference type="EMBL" id="FOZN01000004">
    <property type="protein sequence ID" value="SFS17844.1"/>
    <property type="molecule type" value="Genomic_DNA"/>
</dbReference>
<dbReference type="InterPro" id="IPR020568">
    <property type="entry name" value="Ribosomal_Su5_D2-typ_SF"/>
</dbReference>
<dbReference type="PANTHER" id="PTHR16301:SF20">
    <property type="entry name" value="IMPACT FAMILY MEMBER YIGZ"/>
    <property type="match status" value="1"/>
</dbReference>
<dbReference type="Pfam" id="PF01205">
    <property type="entry name" value="Impact_N"/>
    <property type="match status" value="1"/>
</dbReference>
<dbReference type="GO" id="GO:0006446">
    <property type="term" value="P:regulation of translational initiation"/>
    <property type="evidence" value="ECO:0007669"/>
    <property type="project" value="TreeGrafter"/>
</dbReference>
<feature type="domain" description="Impact N-terminal" evidence="3">
    <location>
        <begin position="18"/>
        <end position="122"/>
    </location>
</feature>
<evidence type="ECO:0000256" key="1">
    <source>
        <dbReference type="ARBA" id="ARBA00007665"/>
    </source>
</evidence>
<dbReference type="SUPFAM" id="SSF54211">
    <property type="entry name" value="Ribosomal protein S5 domain 2-like"/>
    <property type="match status" value="1"/>
</dbReference>
<dbReference type="PANTHER" id="PTHR16301">
    <property type="entry name" value="IMPACT-RELATED"/>
    <property type="match status" value="1"/>
</dbReference>
<evidence type="ECO:0000313" key="5">
    <source>
        <dbReference type="Proteomes" id="UP000198506"/>
    </source>
</evidence>
<organism evidence="4 5">
    <name type="scientific">Agrococcus baldri</name>
    <dbReference type="NCBI Taxonomy" id="153730"/>
    <lineage>
        <taxon>Bacteria</taxon>
        <taxon>Bacillati</taxon>
        <taxon>Actinomycetota</taxon>
        <taxon>Actinomycetes</taxon>
        <taxon>Micrococcales</taxon>
        <taxon>Microbacteriaceae</taxon>
        <taxon>Agrococcus</taxon>
    </lineage>
</organism>
<keyword evidence="5" id="KW-1185">Reference proteome</keyword>
<sequence>MARPTIARSASAEIEVSRSRFVATAHRIDSLDELPVLVRAARRAHPDARHVCSAGVAGPNGEASRSNDDGEPAGTAGAPILSAIAGRDLTDVAVLVVRWFGGVKLGTGGLVRAYGGIAAEALDAAGRLARVPASELIGTVPIADAPRIEHALRSAGHEPHLDYGADAAAALRLTVADAALPEAQALLAQLGVVTSAHGGLLLELPPR</sequence>
<dbReference type="AlphaFoldDB" id="A0AA94L0L6"/>
<evidence type="ECO:0000313" key="4">
    <source>
        <dbReference type="EMBL" id="SFS17844.1"/>
    </source>
</evidence>
<gene>
    <name evidence="4" type="ORF">SAMN04487783_2428</name>
</gene>
<dbReference type="GO" id="GO:0005737">
    <property type="term" value="C:cytoplasm"/>
    <property type="evidence" value="ECO:0007669"/>
    <property type="project" value="TreeGrafter"/>
</dbReference>
<dbReference type="RefSeq" id="WP_092919155.1">
    <property type="nucleotide sequence ID" value="NZ_FOZN01000004.1"/>
</dbReference>
<dbReference type="InterPro" id="IPR020569">
    <property type="entry name" value="UPF0029_Impact_CS"/>
</dbReference>
<feature type="region of interest" description="Disordered" evidence="2">
    <location>
        <begin position="51"/>
        <end position="74"/>
    </location>
</feature>
<dbReference type="PROSITE" id="PS00910">
    <property type="entry name" value="UPF0029"/>
    <property type="match status" value="1"/>
</dbReference>
<dbReference type="InterPro" id="IPR036956">
    <property type="entry name" value="Impact_N_sf"/>
</dbReference>
<evidence type="ECO:0000256" key="2">
    <source>
        <dbReference type="SAM" id="MobiDB-lite"/>
    </source>
</evidence>
<accession>A0AA94L0L6</accession>
<dbReference type="Proteomes" id="UP000198506">
    <property type="component" value="Unassembled WGS sequence"/>
</dbReference>
<comment type="similarity">
    <text evidence="1">Belongs to the IMPACT family.</text>
</comment>
<protein>
    <submittedName>
        <fullName evidence="4">Uncharacterized protein, YigZ family</fullName>
    </submittedName>
</protein>
<dbReference type="Gene3D" id="3.30.230.30">
    <property type="entry name" value="Impact, N-terminal domain"/>
    <property type="match status" value="1"/>
</dbReference>
<evidence type="ECO:0000259" key="3">
    <source>
        <dbReference type="Pfam" id="PF01205"/>
    </source>
</evidence>
<dbReference type="InterPro" id="IPR023582">
    <property type="entry name" value="Impact"/>
</dbReference>
<reference evidence="4 5" key="1">
    <citation type="submission" date="2016-10" db="EMBL/GenBank/DDBJ databases">
        <authorList>
            <person name="Varghese N."/>
            <person name="Submissions S."/>
        </authorList>
    </citation>
    <scope>NUCLEOTIDE SEQUENCE [LARGE SCALE GENOMIC DNA]</scope>
    <source>
        <strain evidence="4 5">IAM 15147</strain>
    </source>
</reference>
<proteinExistence type="inferred from homology"/>